<dbReference type="InterPro" id="IPR052187">
    <property type="entry name" value="MFSD1"/>
</dbReference>
<keyword evidence="7" id="KW-0458">Lysosome</keyword>
<evidence type="ECO:0000256" key="8">
    <source>
        <dbReference type="ARBA" id="ARBA00044876"/>
    </source>
</evidence>
<comment type="catalytic activity">
    <reaction evidence="17">
        <text>L-arginyl-glycine(out) = L-arginyl-glycine(in)</text>
        <dbReference type="Rhea" id="RHEA:79391"/>
        <dbReference type="ChEBI" id="CHEBI:229955"/>
    </reaction>
</comment>
<evidence type="ECO:0000256" key="5">
    <source>
        <dbReference type="ARBA" id="ARBA00022989"/>
    </source>
</evidence>
<evidence type="ECO:0000313" key="27">
    <source>
        <dbReference type="EMBL" id="KAB7513489.1"/>
    </source>
</evidence>
<dbReference type="InterPro" id="IPR020846">
    <property type="entry name" value="MFS_dom"/>
</dbReference>
<comment type="catalytic activity">
    <reaction evidence="20">
        <text>L-lysyl-glycine(out) = L-lysyl-glycine(in)</text>
        <dbReference type="Rhea" id="RHEA:79407"/>
        <dbReference type="ChEBI" id="CHEBI:191202"/>
    </reaction>
</comment>
<comment type="similarity">
    <text evidence="2">Belongs to the major facilitator superfamily.</text>
</comment>
<accession>A0A5N5U9V8</accession>
<evidence type="ECO:0000256" key="9">
    <source>
        <dbReference type="ARBA" id="ARBA00044878"/>
    </source>
</evidence>
<evidence type="ECO:0000256" key="14">
    <source>
        <dbReference type="ARBA" id="ARBA00044898"/>
    </source>
</evidence>
<comment type="catalytic activity">
    <reaction evidence="11">
        <text>L-alpha-aminoacyl-L-histidine(out) = L-alpha-aminoacyl-L-histidine(in)</text>
        <dbReference type="Rhea" id="RHEA:79375"/>
        <dbReference type="ChEBI" id="CHEBI:229967"/>
    </reaction>
</comment>
<dbReference type="OrthoDB" id="29061at2157"/>
<dbReference type="PROSITE" id="PS50850">
    <property type="entry name" value="MFS"/>
    <property type="match status" value="1"/>
</dbReference>
<feature type="transmembrane region" description="Helical" evidence="25">
    <location>
        <begin position="160"/>
        <end position="183"/>
    </location>
</feature>
<evidence type="ECO:0000256" key="4">
    <source>
        <dbReference type="ARBA" id="ARBA00022692"/>
    </source>
</evidence>
<dbReference type="InterPro" id="IPR036259">
    <property type="entry name" value="MFS_trans_sf"/>
</dbReference>
<comment type="function">
    <text evidence="23">Lysosomal dipeptide uniporter that selectively exports lysine, arginine or histidine-containing dipeptides with a net positive charge from the lysosome lumen into the cytosol. Could play a role in a specific type of protein O-glycosylation indirectly regulating macrophages migration and tissue invasion. Also essential for liver homeostasis.</text>
</comment>
<evidence type="ECO:0000256" key="21">
    <source>
        <dbReference type="ARBA" id="ARBA00044985"/>
    </source>
</evidence>
<dbReference type="SUPFAM" id="SSF103473">
    <property type="entry name" value="MFS general substrate transporter"/>
    <property type="match status" value="1"/>
</dbReference>
<keyword evidence="3" id="KW-0813">Transport</keyword>
<comment type="subunit">
    <text evidence="24">Homodimer. Interacts with lysosomal protein GLMP (via lumenal domain); the interaction starts while both proteins are still in the endoplasmic reticulum and is required for stabilization of MFSD1 in lysosomes but has no direct effect on its targeting to lysosomes or transporter activity.</text>
</comment>
<dbReference type="PANTHER" id="PTHR23512:SF3">
    <property type="entry name" value="MAJOR FACILITATOR SUPERFAMILY DOMAIN-CONTAINING PROTEIN 1"/>
    <property type="match status" value="1"/>
</dbReference>
<feature type="transmembrane region" description="Helical" evidence="25">
    <location>
        <begin position="307"/>
        <end position="328"/>
    </location>
</feature>
<comment type="subcellular location">
    <subcellularLocation>
        <location evidence="1">Lysosome membrane</location>
        <topology evidence="1">Multi-pass membrane protein</topology>
    </subcellularLocation>
</comment>
<protein>
    <recommendedName>
        <fullName evidence="21">Lysosomal dipeptide transporter MFSD1</fullName>
    </recommendedName>
    <alternativeName>
        <fullName evidence="22">Major facilitator superfamily domain-containing protein 1</fullName>
    </alternativeName>
</protein>
<organism evidence="28 30">
    <name type="scientific">Halosegnis rubeus</name>
    <dbReference type="NCBI Taxonomy" id="2212850"/>
    <lineage>
        <taxon>Archaea</taxon>
        <taxon>Methanobacteriati</taxon>
        <taxon>Methanobacteriota</taxon>
        <taxon>Stenosarchaea group</taxon>
        <taxon>Halobacteria</taxon>
        <taxon>Halobacteriales</taxon>
        <taxon>Natronomonadaceae</taxon>
        <taxon>Halosegnis</taxon>
    </lineage>
</organism>
<evidence type="ECO:0000313" key="30">
    <source>
        <dbReference type="Proteomes" id="UP000326302"/>
    </source>
</evidence>
<evidence type="ECO:0000256" key="3">
    <source>
        <dbReference type="ARBA" id="ARBA00022448"/>
    </source>
</evidence>
<evidence type="ECO:0000256" key="18">
    <source>
        <dbReference type="ARBA" id="ARBA00044912"/>
    </source>
</evidence>
<comment type="catalytic activity">
    <reaction evidence="12">
        <text>L-lysyl-L-alpha-amino acid(out) = L-lysyl-L-alpha-amino acid(in)</text>
        <dbReference type="Rhea" id="RHEA:79387"/>
        <dbReference type="ChEBI" id="CHEBI:229965"/>
    </reaction>
</comment>
<evidence type="ECO:0000256" key="24">
    <source>
        <dbReference type="ARBA" id="ARBA00046376"/>
    </source>
</evidence>
<dbReference type="Gene3D" id="1.20.1250.20">
    <property type="entry name" value="MFS general substrate transporter like domains"/>
    <property type="match status" value="2"/>
</dbReference>
<feature type="transmembrane region" description="Helical" evidence="25">
    <location>
        <begin position="105"/>
        <end position="124"/>
    </location>
</feature>
<dbReference type="InterPro" id="IPR011701">
    <property type="entry name" value="MFS"/>
</dbReference>
<gene>
    <name evidence="28" type="ORF">DMP03_09485</name>
    <name evidence="27" type="ORF">DP108_12945</name>
</gene>
<evidence type="ECO:0000256" key="10">
    <source>
        <dbReference type="ARBA" id="ARBA00044881"/>
    </source>
</evidence>
<evidence type="ECO:0000256" key="1">
    <source>
        <dbReference type="ARBA" id="ARBA00004155"/>
    </source>
</evidence>
<evidence type="ECO:0000259" key="26">
    <source>
        <dbReference type="PROSITE" id="PS50850"/>
    </source>
</evidence>
<evidence type="ECO:0000313" key="29">
    <source>
        <dbReference type="Proteomes" id="UP000326207"/>
    </source>
</evidence>
<comment type="catalytic activity">
    <reaction evidence="10">
        <text>L-alpha-aminoacyl-L-arginine(out) = L-alpha-aminoacyl-L-arginine(in)</text>
        <dbReference type="Rhea" id="RHEA:79367"/>
        <dbReference type="ChEBI" id="CHEBI:229968"/>
    </reaction>
</comment>
<dbReference type="EMBL" id="QMDY01000012">
    <property type="protein sequence ID" value="KAB7513489.1"/>
    <property type="molecule type" value="Genomic_DNA"/>
</dbReference>
<reference evidence="29 30" key="1">
    <citation type="submission" date="2019-10" db="EMBL/GenBank/DDBJ databases">
        <title>Unraveling microbial dark matter from salterns through culturing: the case of the genus Halosegnis.</title>
        <authorList>
            <person name="Duran-Viseras A."/>
            <person name="Andrei A.-S."/>
            <person name="Vera-Gargallo B."/>
            <person name="Ghai R."/>
            <person name="Sanchez-Porro C."/>
            <person name="Ventosa A."/>
        </authorList>
    </citation>
    <scope>NUCLEOTIDE SEQUENCE [LARGE SCALE GENOMIC DNA]</scope>
    <source>
        <strain evidence="28 30">F17-44</strain>
        <strain evidence="27 29">F19-13</strain>
    </source>
</reference>
<keyword evidence="4 25" id="KW-0812">Transmembrane</keyword>
<feature type="transmembrane region" description="Helical" evidence="25">
    <location>
        <begin position="78"/>
        <end position="99"/>
    </location>
</feature>
<name>A0A5N5U9V8_9EURY</name>
<comment type="catalytic activity">
    <reaction evidence="14">
        <text>L-aspartyl-L-lysine(out) = L-aspartyl-L-lysine(in)</text>
        <dbReference type="Rhea" id="RHEA:79411"/>
        <dbReference type="ChEBI" id="CHEBI:229953"/>
    </reaction>
</comment>
<feature type="transmembrane region" description="Helical" evidence="25">
    <location>
        <begin position="340"/>
        <end position="363"/>
    </location>
</feature>
<comment type="catalytic activity">
    <reaction evidence="13">
        <text>L-alpha-aminoacyl-L-lysine(out) = L-alpha-aminoacyl-L-lysine(in)</text>
        <dbReference type="Rhea" id="RHEA:79383"/>
        <dbReference type="ChEBI" id="CHEBI:229966"/>
    </reaction>
</comment>
<keyword evidence="6 25" id="KW-0472">Membrane</keyword>
<comment type="catalytic activity">
    <reaction evidence="16">
        <text>L-lysyl-L-lysine(out) = L-lysyl-L-lysine(in)</text>
        <dbReference type="Rhea" id="RHEA:79403"/>
        <dbReference type="ChEBI" id="CHEBI:229956"/>
    </reaction>
</comment>
<evidence type="ECO:0000256" key="2">
    <source>
        <dbReference type="ARBA" id="ARBA00008335"/>
    </source>
</evidence>
<feature type="transmembrane region" description="Helical" evidence="25">
    <location>
        <begin position="216"/>
        <end position="238"/>
    </location>
</feature>
<dbReference type="AlphaFoldDB" id="A0A5N5U9V8"/>
<comment type="catalytic activity">
    <reaction evidence="9">
        <text>L-histidyl-glycine(out) = L-histidyl-glycine(in)</text>
        <dbReference type="Rhea" id="RHEA:79395"/>
        <dbReference type="ChEBI" id="CHEBI:229957"/>
    </reaction>
</comment>
<feature type="transmembrane region" description="Helical" evidence="25">
    <location>
        <begin position="283"/>
        <end position="301"/>
    </location>
</feature>
<evidence type="ECO:0000256" key="20">
    <source>
        <dbReference type="ARBA" id="ARBA00044924"/>
    </source>
</evidence>
<dbReference type="Pfam" id="PF07690">
    <property type="entry name" value="MFS_1"/>
    <property type="match status" value="1"/>
</dbReference>
<evidence type="ECO:0000256" key="19">
    <source>
        <dbReference type="ARBA" id="ARBA00044919"/>
    </source>
</evidence>
<evidence type="ECO:0000256" key="7">
    <source>
        <dbReference type="ARBA" id="ARBA00023228"/>
    </source>
</evidence>
<evidence type="ECO:0000256" key="17">
    <source>
        <dbReference type="ARBA" id="ARBA00044903"/>
    </source>
</evidence>
<dbReference type="GO" id="GO:0005765">
    <property type="term" value="C:lysosomal membrane"/>
    <property type="evidence" value="ECO:0007669"/>
    <property type="project" value="UniProtKB-SubCell"/>
</dbReference>
<dbReference type="EMBL" id="QJOW01000003">
    <property type="protein sequence ID" value="KAB7515440.1"/>
    <property type="molecule type" value="Genomic_DNA"/>
</dbReference>
<evidence type="ECO:0000313" key="28">
    <source>
        <dbReference type="EMBL" id="KAB7515440.1"/>
    </source>
</evidence>
<accession>A0A5N5U4V1</accession>
<comment type="catalytic activity">
    <reaction evidence="8">
        <text>L-lysyl-L-alanine(out) = L-lysyl-L-alanine(in)</text>
        <dbReference type="Rhea" id="RHEA:79399"/>
        <dbReference type="ChEBI" id="CHEBI:229954"/>
    </reaction>
</comment>
<sequence>MPRRRRLLMWSLLAAAFLLVNFHRTATGVLASSLAVAFDTSGTELGVLHSSFFYIYAALQLPAGLLVDRYGSRRAATVSLVVMTVGVGWFATAGSFPAAFLARGLIGLGGSTIYIATLAFLASWFRPDAYATMTGLTIAASGIGGVLATTPLAYTIDAVGWRSSILAAGVVGGLLAGAVWAVVRDSPPSEAVDRDPPTASAVLANTRTVLGEVETWLMGALLFLAIGMNFTVLGLWGVPFVADVYEVSVQTASLFVLVGNVGTILGSPVFGVLSDRLGARTPLMILGGAAGVVVYLTLATVPPLPVVGVALFLALFANGSVTLAFTVAKERHAPGVSGTATGVINSLGYFGAAVFPAVMGAILDAYWTGETVGGAPTYTVAGYRVAFLVGAGAALLAMLVAVALHYRVSRDPRVA</sequence>
<feature type="transmembrane region" description="Helical" evidence="25">
    <location>
        <begin position="136"/>
        <end position="154"/>
    </location>
</feature>
<evidence type="ECO:0000256" key="13">
    <source>
        <dbReference type="ARBA" id="ARBA00044893"/>
    </source>
</evidence>
<dbReference type="PANTHER" id="PTHR23512">
    <property type="entry name" value="MAJOR FACILITATOR SUPERFAMILY DOMAIN-CONTAINING PROTEIN 1"/>
    <property type="match status" value="1"/>
</dbReference>
<dbReference type="Proteomes" id="UP000326207">
    <property type="component" value="Unassembled WGS sequence"/>
</dbReference>
<evidence type="ECO:0000256" key="15">
    <source>
        <dbReference type="ARBA" id="ARBA00044899"/>
    </source>
</evidence>
<dbReference type="RefSeq" id="WP_152120435.1">
    <property type="nucleotide sequence ID" value="NZ_QJOW01000003.1"/>
</dbReference>
<comment type="catalytic activity">
    <reaction evidence="15">
        <text>L-arginyl-L-alpha-amino acid(out) = L-arginyl-L-alpha-amino acid(in)</text>
        <dbReference type="Rhea" id="RHEA:79371"/>
        <dbReference type="ChEBI" id="CHEBI:84315"/>
    </reaction>
</comment>
<feature type="transmembrane region" description="Helical" evidence="25">
    <location>
        <begin position="250"/>
        <end position="271"/>
    </location>
</feature>
<evidence type="ECO:0000256" key="6">
    <source>
        <dbReference type="ARBA" id="ARBA00023136"/>
    </source>
</evidence>
<comment type="catalytic activity">
    <reaction evidence="19">
        <text>L-alanyl-L-lysine(out) = L-alanyl-L-lysine(in)</text>
        <dbReference type="Rhea" id="RHEA:79415"/>
        <dbReference type="ChEBI" id="CHEBI:192470"/>
    </reaction>
</comment>
<evidence type="ECO:0000256" key="23">
    <source>
        <dbReference type="ARBA" id="ARBA00045709"/>
    </source>
</evidence>
<evidence type="ECO:0000256" key="11">
    <source>
        <dbReference type="ARBA" id="ARBA00044884"/>
    </source>
</evidence>
<feature type="transmembrane region" description="Helical" evidence="25">
    <location>
        <begin position="383"/>
        <end position="406"/>
    </location>
</feature>
<evidence type="ECO:0000256" key="12">
    <source>
        <dbReference type="ARBA" id="ARBA00044891"/>
    </source>
</evidence>
<comment type="catalytic activity">
    <reaction evidence="18">
        <text>L-histidyl-L-alpha-amino acid(out) = L-histidyl-L-alpha-amino acid(in)</text>
        <dbReference type="Rhea" id="RHEA:79379"/>
        <dbReference type="ChEBI" id="CHEBI:229964"/>
    </reaction>
</comment>
<feature type="domain" description="Major facilitator superfamily (MFS) profile" evidence="26">
    <location>
        <begin position="9"/>
        <end position="409"/>
    </location>
</feature>
<dbReference type="Proteomes" id="UP000326302">
    <property type="component" value="Unassembled WGS sequence"/>
</dbReference>
<feature type="transmembrane region" description="Helical" evidence="25">
    <location>
        <begin position="47"/>
        <end position="66"/>
    </location>
</feature>
<evidence type="ECO:0000256" key="22">
    <source>
        <dbReference type="ARBA" id="ARBA00045018"/>
    </source>
</evidence>
<dbReference type="GO" id="GO:0022857">
    <property type="term" value="F:transmembrane transporter activity"/>
    <property type="evidence" value="ECO:0007669"/>
    <property type="project" value="InterPro"/>
</dbReference>
<evidence type="ECO:0000256" key="16">
    <source>
        <dbReference type="ARBA" id="ARBA00044900"/>
    </source>
</evidence>
<comment type="caution">
    <text evidence="28">The sequence shown here is derived from an EMBL/GenBank/DDBJ whole genome shotgun (WGS) entry which is preliminary data.</text>
</comment>
<keyword evidence="5 25" id="KW-1133">Transmembrane helix</keyword>
<proteinExistence type="inferred from homology"/>
<evidence type="ECO:0000256" key="25">
    <source>
        <dbReference type="SAM" id="Phobius"/>
    </source>
</evidence>